<evidence type="ECO:0000313" key="2">
    <source>
        <dbReference type="EMBL" id="NEC92256.1"/>
    </source>
</evidence>
<dbReference type="EMBL" id="JAAGLU010000062">
    <property type="protein sequence ID" value="NEC92256.1"/>
    <property type="molecule type" value="Genomic_DNA"/>
</dbReference>
<proteinExistence type="predicted"/>
<comment type="caution">
    <text evidence="2">The sequence shown here is derived from an EMBL/GenBank/DDBJ whole genome shotgun (WGS) entry which is preliminary data.</text>
</comment>
<dbReference type="RefSeq" id="WP_164323733.1">
    <property type="nucleotide sequence ID" value="NZ_JAAGLU010000062.1"/>
</dbReference>
<evidence type="ECO:0000256" key="1">
    <source>
        <dbReference type="SAM" id="MobiDB-lite"/>
    </source>
</evidence>
<reference evidence="2" key="1">
    <citation type="submission" date="2020-01" db="EMBL/GenBank/DDBJ databases">
        <title>Insect and environment-associated Actinomycetes.</title>
        <authorList>
            <person name="Currrie C."/>
            <person name="Chevrette M."/>
            <person name="Carlson C."/>
            <person name="Stubbendieck R."/>
            <person name="Wendt-Pienkowski E."/>
        </authorList>
    </citation>
    <scope>NUCLEOTIDE SEQUENCE</scope>
    <source>
        <strain evidence="2">SID12501</strain>
    </source>
</reference>
<name>A0A6B3C749_9ACTN</name>
<feature type="compositionally biased region" description="Low complexity" evidence="1">
    <location>
        <begin position="185"/>
        <end position="194"/>
    </location>
</feature>
<protein>
    <submittedName>
        <fullName evidence="2">Uncharacterized protein</fullName>
    </submittedName>
</protein>
<organism evidence="2">
    <name type="scientific">Streptomyces sp. SID12501</name>
    <dbReference type="NCBI Taxonomy" id="2706042"/>
    <lineage>
        <taxon>Bacteria</taxon>
        <taxon>Bacillati</taxon>
        <taxon>Actinomycetota</taxon>
        <taxon>Actinomycetes</taxon>
        <taxon>Kitasatosporales</taxon>
        <taxon>Streptomycetaceae</taxon>
        <taxon>Streptomyces</taxon>
    </lineage>
</organism>
<dbReference type="AlphaFoldDB" id="A0A6B3C749"/>
<sequence length="518" mass="53265">MTQAGVASERVTGRVWTVRLDAAGRGAAAVKVTCSRAACSSQRLDSAASGRSFAAAHLKAHLRAAGGPRFEASCACRAEGCQGHIEKTGQGPAGASGRCAGAVVLAVVADPAGRWWRAWECCSRCAAAHPGARVVATAPAVAASPAPGVGEAPGRAAGIGVGAPVFSADAPAVPGSGVGGGEQLPAPRAGAAAPRSRRAQRWGKIAQRVVPHDLQPVVLRDELIELGDAFRAYQQSGEPDLALLAGLHDRKALAFTTWADMTGDGSLRAEARRAGQAAANVRLQHEQRTGQGAVDRVLTGPNQWEHARGVLAYVRDHAPVPGPEGRLLTLLLTLRTAGRGSGNVTGLDVNGLPLGDAGQVLQGLVDAGWLRLPGTVDDLLASSSENPTHVIVPSLLPHDNGGQFGFGKSTRAKLSGWAQKAVGERTLRKKKTSAAVRLLALACAAHSSADGRLGPFGRGLEVEALAGLCAVDAAELGELMEQLTAAEWLTDISVTDTHVTARLCERVLALGCPLQPAH</sequence>
<gene>
    <name evidence="2" type="ORF">G3I71_42300</name>
</gene>
<feature type="region of interest" description="Disordered" evidence="1">
    <location>
        <begin position="174"/>
        <end position="198"/>
    </location>
</feature>
<accession>A0A6B3C749</accession>